<feature type="compositionally biased region" description="Low complexity" evidence="10">
    <location>
        <begin position="145"/>
        <end position="159"/>
    </location>
</feature>
<dbReference type="Proteomes" id="UP001203579">
    <property type="component" value="Unassembled WGS sequence"/>
</dbReference>
<keyword evidence="5" id="KW-0413">Isomerase</keyword>
<keyword evidence="1 9" id="KW-0547">Nucleotide-binding</keyword>
<dbReference type="Pfam" id="PF13361">
    <property type="entry name" value="UvrD_C"/>
    <property type="match status" value="2"/>
</dbReference>
<evidence type="ECO:0000256" key="10">
    <source>
        <dbReference type="SAM" id="MobiDB-lite"/>
    </source>
</evidence>
<dbReference type="RefSeq" id="WP_250224478.1">
    <property type="nucleotide sequence ID" value="NZ_JAMFTR010000008.1"/>
</dbReference>
<evidence type="ECO:0000256" key="9">
    <source>
        <dbReference type="PROSITE-ProRule" id="PRU00560"/>
    </source>
</evidence>
<keyword evidence="2 9" id="KW-0378">Hydrolase</keyword>
<evidence type="ECO:0000256" key="2">
    <source>
        <dbReference type="ARBA" id="ARBA00022801"/>
    </source>
</evidence>
<evidence type="ECO:0000256" key="3">
    <source>
        <dbReference type="ARBA" id="ARBA00022806"/>
    </source>
</evidence>
<gene>
    <name evidence="12" type="ORF">M5J06_09160</name>
</gene>
<evidence type="ECO:0000313" key="13">
    <source>
        <dbReference type="Proteomes" id="UP001203579"/>
    </source>
</evidence>
<keyword evidence="3 9" id="KW-0347">Helicase</keyword>
<evidence type="ECO:0000256" key="6">
    <source>
        <dbReference type="ARBA" id="ARBA00034617"/>
    </source>
</evidence>
<keyword evidence="4 9" id="KW-0067">ATP-binding</keyword>
<dbReference type="EMBL" id="JAMKFF010000008">
    <property type="protein sequence ID" value="MCL8494291.1"/>
    <property type="molecule type" value="Genomic_DNA"/>
</dbReference>
<evidence type="ECO:0000256" key="4">
    <source>
        <dbReference type="ARBA" id="ARBA00022840"/>
    </source>
</evidence>
<evidence type="ECO:0000259" key="11">
    <source>
        <dbReference type="PROSITE" id="PS51198"/>
    </source>
</evidence>
<dbReference type="InterPro" id="IPR027417">
    <property type="entry name" value="P-loop_NTPase"/>
</dbReference>
<name>A0ABT0TB20_9CORY</name>
<keyword evidence="13" id="KW-1185">Reference proteome</keyword>
<accession>A0ABT0TB20</accession>
<dbReference type="PANTHER" id="PTHR11070:SF45">
    <property type="entry name" value="DNA 3'-5' HELICASE"/>
    <property type="match status" value="1"/>
</dbReference>
<evidence type="ECO:0000256" key="5">
    <source>
        <dbReference type="ARBA" id="ARBA00023235"/>
    </source>
</evidence>
<dbReference type="InterPro" id="IPR014017">
    <property type="entry name" value="DNA_helicase_UvrD-like_C"/>
</dbReference>
<comment type="caution">
    <text evidence="12">The sequence shown here is derived from an EMBL/GenBank/DDBJ whole genome shotgun (WGS) entry which is preliminary data.</text>
</comment>
<evidence type="ECO:0000313" key="12">
    <source>
        <dbReference type="EMBL" id="MCL8494291.1"/>
    </source>
</evidence>
<protein>
    <recommendedName>
        <fullName evidence="7">DNA 3'-5' helicase</fullName>
        <ecNumber evidence="7">5.6.2.4</ecNumber>
    </recommendedName>
</protein>
<feature type="binding site" evidence="9">
    <location>
        <begin position="303"/>
        <end position="310"/>
    </location>
    <ligand>
        <name>ATP</name>
        <dbReference type="ChEBI" id="CHEBI:30616"/>
    </ligand>
</feature>
<proteinExistence type="predicted"/>
<dbReference type="PANTHER" id="PTHR11070">
    <property type="entry name" value="UVRD / RECB / PCRA DNA HELICASE FAMILY MEMBER"/>
    <property type="match status" value="1"/>
</dbReference>
<comment type="catalytic activity">
    <reaction evidence="6">
        <text>Couples ATP hydrolysis with the unwinding of duplex DNA by translocating in the 3'-5' direction.</text>
        <dbReference type="EC" id="5.6.2.4"/>
    </reaction>
</comment>
<evidence type="ECO:0000256" key="7">
    <source>
        <dbReference type="ARBA" id="ARBA00034808"/>
    </source>
</evidence>
<dbReference type="SUPFAM" id="SSF52540">
    <property type="entry name" value="P-loop containing nucleoside triphosphate hydrolases"/>
    <property type="match status" value="1"/>
</dbReference>
<dbReference type="PROSITE" id="PS51198">
    <property type="entry name" value="UVRD_HELICASE_ATP_BIND"/>
    <property type="match status" value="1"/>
</dbReference>
<evidence type="ECO:0000256" key="8">
    <source>
        <dbReference type="ARBA" id="ARBA00048988"/>
    </source>
</evidence>
<feature type="region of interest" description="Disordered" evidence="10">
    <location>
        <begin position="133"/>
        <end position="165"/>
    </location>
</feature>
<dbReference type="EC" id="5.6.2.4" evidence="7"/>
<feature type="compositionally biased region" description="Basic and acidic residues" evidence="10">
    <location>
        <begin position="133"/>
        <end position="144"/>
    </location>
</feature>
<dbReference type="Pfam" id="PF00580">
    <property type="entry name" value="UvrD-helicase"/>
    <property type="match status" value="1"/>
</dbReference>
<reference evidence="12 13" key="1">
    <citation type="submission" date="2022-05" db="EMBL/GenBank/DDBJ databases">
        <title>Corynebacterium sp. B5-R-101 sp. nov., isolated from human feces.</title>
        <authorList>
            <person name="Shamsuzzaman M."/>
            <person name="Dahal R.H."/>
        </authorList>
    </citation>
    <scope>NUCLEOTIDE SEQUENCE [LARGE SCALE GENOMIC DNA]</scope>
    <source>
        <strain evidence="12 13">B5-R-101</strain>
    </source>
</reference>
<comment type="catalytic activity">
    <reaction evidence="8">
        <text>ATP + H2O = ADP + phosphate + H(+)</text>
        <dbReference type="Rhea" id="RHEA:13065"/>
        <dbReference type="ChEBI" id="CHEBI:15377"/>
        <dbReference type="ChEBI" id="CHEBI:15378"/>
        <dbReference type="ChEBI" id="CHEBI:30616"/>
        <dbReference type="ChEBI" id="CHEBI:43474"/>
        <dbReference type="ChEBI" id="CHEBI:456216"/>
        <dbReference type="EC" id="5.6.2.4"/>
    </reaction>
</comment>
<dbReference type="InterPro" id="IPR000212">
    <property type="entry name" value="DNA_helicase_UvrD/REP"/>
</dbReference>
<sequence length="763" mass="82787">MATSLSFYRRIEDRYNLGNQILEFYNKLVDDPTNPSLHVEPVKDAVDKRVRTARVNRKYRAVLFELHDGNDTMLVLIDILNHDDAYALATSKTLVVNEVSGVPSLVDATAPEASTAIPQAEIESRAKRLAAEQRAAEAAAKAEAEAESNAEPSADAPADGEGVRPWDAVGVDKQALSDELGLSPQTVAVLERAATTEEALAALAGAPEWEQDAVVGLLSGMSVAEVREDLGLAQSAVAEASSDKALVEGIKSPAGRRAFVIDPGEEELAAILEGSFAEWRVFLHPSQSRAVEADHTGSARITGGAGTGKTVVVVHRTKYLLQKNPKARVFLTTYTRELANALKVQMNELYPTFPEASVHGAPGLWISGVDALVFDVLANAQATERAAAMAAVLNIDGDFVPRGLDGVEEKRQWQEAAELKGGSLPREKSHPTFLAQEYSAVILTQGITDEKTYLRARRTGRGTPLNRAERKAVWAIVEYFHAACASIGKLTYAAAAVVAAHIVEHRTGTEGMFDHVLIDEAQDFHAGHWKFLRAVAKRGPNDIFIAEDSHQRIYGQRLVLRDYGIETRGRATTKLRVNYRTTRQNLGYATAILDGAEWVDSEENIDDLHGYRSVRQGPAPVVVNSASKAEEAEALAARIRDWTSGDDDVSIGVLTRTNARKDEIATQLGELGVAVSTGRRTSRERPVAVMTMHNAKGLEFTHVILLDVSREALPQRYLMKGLAPAEADEALQRERALLYVAASRARDVLVVSVVGEASELLPG</sequence>
<evidence type="ECO:0000256" key="1">
    <source>
        <dbReference type="ARBA" id="ARBA00022741"/>
    </source>
</evidence>
<organism evidence="12 13">
    <name type="scientific">Corynebacterium intestinale</name>
    <dbReference type="NCBI Taxonomy" id="2943492"/>
    <lineage>
        <taxon>Bacteria</taxon>
        <taxon>Bacillati</taxon>
        <taxon>Actinomycetota</taxon>
        <taxon>Actinomycetes</taxon>
        <taxon>Mycobacteriales</taxon>
        <taxon>Corynebacteriaceae</taxon>
        <taxon>Corynebacterium</taxon>
    </lineage>
</organism>
<feature type="domain" description="UvrD-like helicase ATP-binding" evidence="11">
    <location>
        <begin position="282"/>
        <end position="582"/>
    </location>
</feature>
<dbReference type="Gene3D" id="3.40.50.300">
    <property type="entry name" value="P-loop containing nucleotide triphosphate hydrolases"/>
    <property type="match status" value="2"/>
</dbReference>
<dbReference type="InterPro" id="IPR014016">
    <property type="entry name" value="UvrD-like_ATP-bd"/>
</dbReference>